<proteinExistence type="predicted"/>
<organism evidence="2 3">
    <name type="scientific">Ferranicluibacter rubi</name>
    <dbReference type="NCBI Taxonomy" id="2715133"/>
    <lineage>
        <taxon>Bacteria</taxon>
        <taxon>Pseudomonadati</taxon>
        <taxon>Pseudomonadota</taxon>
        <taxon>Alphaproteobacteria</taxon>
        <taxon>Hyphomicrobiales</taxon>
        <taxon>Rhizobiaceae</taxon>
        <taxon>Ferranicluibacter</taxon>
    </lineage>
</organism>
<protein>
    <submittedName>
        <fullName evidence="2">Uncharacterized protein</fullName>
    </submittedName>
</protein>
<dbReference type="AlphaFoldDB" id="A0AA44CD40"/>
<sequence>MPADNTKDKGVISLDVMATTPNVKRNTLKEMIAESATYDLIRKAEKNKYTHAEIAVALKDKGIEIKPETLGLYLREIAREKGEDNAKQSAKPKANKQKPATASPQGSPSDTKRTEGKSLGKPLTTPAAFNDEV</sequence>
<keyword evidence="3" id="KW-1185">Reference proteome</keyword>
<dbReference type="EMBL" id="JAANCM010000023">
    <property type="protein sequence ID" value="NHT78920.1"/>
    <property type="molecule type" value="Genomic_DNA"/>
</dbReference>
<dbReference type="Proteomes" id="UP001155840">
    <property type="component" value="Unassembled WGS sequence"/>
</dbReference>
<name>A0AA44CD40_9HYPH</name>
<feature type="region of interest" description="Disordered" evidence="1">
    <location>
        <begin position="82"/>
        <end position="133"/>
    </location>
</feature>
<gene>
    <name evidence="2" type="ORF">G8E10_24790</name>
</gene>
<feature type="compositionally biased region" description="Polar residues" evidence="1">
    <location>
        <begin position="98"/>
        <end position="109"/>
    </location>
</feature>
<evidence type="ECO:0000256" key="1">
    <source>
        <dbReference type="SAM" id="MobiDB-lite"/>
    </source>
</evidence>
<comment type="caution">
    <text evidence="2">The sequence shown here is derived from an EMBL/GenBank/DDBJ whole genome shotgun (WGS) entry which is preliminary data.</text>
</comment>
<evidence type="ECO:0000313" key="2">
    <source>
        <dbReference type="EMBL" id="NHT78920.1"/>
    </source>
</evidence>
<accession>A0AA44CD40</accession>
<reference evidence="2" key="1">
    <citation type="submission" date="2020-03" db="EMBL/GenBank/DDBJ databases">
        <title>Ferranicluibacter endophyticum gen. nov., sp. nov., a new genus isolated from Rubus ulmifolius Schott. stem.</title>
        <authorList>
            <person name="Roca-Couso R."/>
            <person name="Flores-Felix J.D."/>
            <person name="Igual J.M."/>
            <person name="Rivas R."/>
        </authorList>
    </citation>
    <scope>NUCLEOTIDE SEQUENCE</scope>
    <source>
        <strain evidence="2">CRRU44</strain>
    </source>
</reference>
<evidence type="ECO:0000313" key="3">
    <source>
        <dbReference type="Proteomes" id="UP001155840"/>
    </source>
</evidence>
<dbReference type="RefSeq" id="WP_167131051.1">
    <property type="nucleotide sequence ID" value="NZ_JAANCM010000023.1"/>
</dbReference>